<reference evidence="2" key="2">
    <citation type="submission" date="2015-08" db="EMBL/GenBank/DDBJ databases">
        <title>Draft Genome Sequence of a Heterotrophic Facultative Anaerobic Bacterium Ardenticatena maritima Strain 110S.</title>
        <authorList>
            <person name="Kawaichi S."/>
            <person name="Yoshida T."/>
            <person name="Sako Y."/>
            <person name="Nakamura R."/>
        </authorList>
    </citation>
    <scope>NUCLEOTIDE SEQUENCE [LARGE SCALE GENOMIC DNA]</scope>
    <source>
        <strain evidence="2">110S</strain>
    </source>
</reference>
<dbReference type="InParanoid" id="A0A0M8K6Q7"/>
<proteinExistence type="predicted"/>
<gene>
    <name evidence="1" type="ORF">ARMA_1338</name>
</gene>
<reference evidence="1 2" key="1">
    <citation type="journal article" date="2015" name="Genome Announc.">
        <title>Draft Genome Sequence of a Heterotrophic Facultative Anaerobic Thermophilic Bacterium, Ardenticatena maritima Strain 110ST.</title>
        <authorList>
            <person name="Kawaichi S."/>
            <person name="Yoshida T."/>
            <person name="Sako Y."/>
            <person name="Nakamura R."/>
        </authorList>
    </citation>
    <scope>NUCLEOTIDE SEQUENCE [LARGE SCALE GENOMIC DNA]</scope>
    <source>
        <strain evidence="1 2">110S</strain>
    </source>
</reference>
<dbReference type="Proteomes" id="UP000037784">
    <property type="component" value="Unassembled WGS sequence"/>
</dbReference>
<dbReference type="EMBL" id="BBZA01000089">
    <property type="protein sequence ID" value="GAP62915.1"/>
    <property type="molecule type" value="Genomic_DNA"/>
</dbReference>
<dbReference type="AlphaFoldDB" id="A0A0M8K6Q7"/>
<comment type="caution">
    <text evidence="1">The sequence shown here is derived from an EMBL/GenBank/DDBJ whole genome shotgun (WGS) entry which is preliminary data.</text>
</comment>
<evidence type="ECO:0000313" key="1">
    <source>
        <dbReference type="EMBL" id="GAP62915.1"/>
    </source>
</evidence>
<protein>
    <submittedName>
        <fullName evidence="1">Uncharacterized protein</fullName>
    </submittedName>
</protein>
<organism evidence="1 2">
    <name type="scientific">Ardenticatena maritima</name>
    <dbReference type="NCBI Taxonomy" id="872965"/>
    <lineage>
        <taxon>Bacteria</taxon>
        <taxon>Bacillati</taxon>
        <taxon>Chloroflexota</taxon>
        <taxon>Ardenticatenia</taxon>
        <taxon>Ardenticatenales</taxon>
        <taxon>Ardenticatenaceae</taxon>
        <taxon>Ardenticatena</taxon>
    </lineage>
</organism>
<accession>A0A0M8K6Q7</accession>
<sequence>MVCLTCIIRPSPRQAKPKPHGVFAEDEETGQKFVGFRDEGQLFAFLCEKKALFFA</sequence>
<keyword evidence="2" id="KW-1185">Reference proteome</keyword>
<name>A0A0M8K6Q7_9CHLR</name>
<evidence type="ECO:0000313" key="2">
    <source>
        <dbReference type="Proteomes" id="UP000037784"/>
    </source>
</evidence>